<keyword evidence="2" id="KW-1133">Transmembrane helix</keyword>
<dbReference type="Pfam" id="PF03703">
    <property type="entry name" value="bPH_2"/>
    <property type="match status" value="1"/>
</dbReference>
<feature type="compositionally biased region" description="Pro residues" evidence="1">
    <location>
        <begin position="42"/>
        <end position="78"/>
    </location>
</feature>
<reference evidence="4 5" key="1">
    <citation type="journal article" date="2019" name="Int. J. Syst. Evol. Microbiol.">
        <title>The Global Catalogue of Microorganisms (GCM) 10K type strain sequencing project: providing services to taxonomists for standard genome sequencing and annotation.</title>
        <authorList>
            <consortium name="The Broad Institute Genomics Platform"/>
            <consortium name="The Broad Institute Genome Sequencing Center for Infectious Disease"/>
            <person name="Wu L."/>
            <person name="Ma J."/>
        </authorList>
    </citation>
    <scope>NUCLEOTIDE SEQUENCE [LARGE SCALE GENOMIC DNA]</scope>
    <source>
        <strain evidence="4 5">JCM 10425</strain>
    </source>
</reference>
<feature type="compositionally biased region" description="Basic and acidic residues" evidence="1">
    <location>
        <begin position="12"/>
        <end position="21"/>
    </location>
</feature>
<dbReference type="EMBL" id="BAAAGX010000046">
    <property type="protein sequence ID" value="GAA0283439.1"/>
    <property type="molecule type" value="Genomic_DNA"/>
</dbReference>
<evidence type="ECO:0000256" key="2">
    <source>
        <dbReference type="SAM" id="Phobius"/>
    </source>
</evidence>
<keyword evidence="2" id="KW-0812">Transmembrane</keyword>
<feature type="transmembrane region" description="Helical" evidence="2">
    <location>
        <begin position="133"/>
        <end position="153"/>
    </location>
</feature>
<evidence type="ECO:0000259" key="3">
    <source>
        <dbReference type="Pfam" id="PF03703"/>
    </source>
</evidence>
<accession>A0ABN0VAF6</accession>
<proteinExistence type="predicted"/>
<feature type="domain" description="YdbS-like PH" evidence="3">
    <location>
        <begin position="158"/>
        <end position="232"/>
    </location>
</feature>
<comment type="caution">
    <text evidence="4">The sequence shown here is derived from an EMBL/GenBank/DDBJ whole genome shotgun (WGS) entry which is preliminary data.</text>
</comment>
<dbReference type="Proteomes" id="UP001500967">
    <property type="component" value="Unassembled WGS sequence"/>
</dbReference>
<gene>
    <name evidence="4" type="ORF">GCM10009539_84370</name>
</gene>
<dbReference type="PANTHER" id="PTHR37938">
    <property type="entry name" value="BLL0215 PROTEIN"/>
    <property type="match status" value="1"/>
</dbReference>
<dbReference type="InterPro" id="IPR005182">
    <property type="entry name" value="YdbS-like_PH"/>
</dbReference>
<evidence type="ECO:0000313" key="4">
    <source>
        <dbReference type="EMBL" id="GAA0283439.1"/>
    </source>
</evidence>
<name>A0ABN0VAF6_9ACTN</name>
<evidence type="ECO:0000313" key="5">
    <source>
        <dbReference type="Proteomes" id="UP001500967"/>
    </source>
</evidence>
<dbReference type="PANTHER" id="PTHR37938:SF1">
    <property type="entry name" value="BLL0215 PROTEIN"/>
    <property type="match status" value="1"/>
</dbReference>
<keyword evidence="5" id="KW-1185">Reference proteome</keyword>
<evidence type="ECO:0000256" key="1">
    <source>
        <dbReference type="SAM" id="MobiDB-lite"/>
    </source>
</evidence>
<protein>
    <recommendedName>
        <fullName evidence="3">YdbS-like PH domain-containing protein</fullName>
    </recommendedName>
</protein>
<keyword evidence="2" id="KW-0472">Membrane</keyword>
<organism evidence="4 5">
    <name type="scientific">Cryptosporangium japonicum</name>
    <dbReference type="NCBI Taxonomy" id="80872"/>
    <lineage>
        <taxon>Bacteria</taxon>
        <taxon>Bacillati</taxon>
        <taxon>Actinomycetota</taxon>
        <taxon>Actinomycetes</taxon>
        <taxon>Cryptosporangiales</taxon>
        <taxon>Cryptosporangiaceae</taxon>
        <taxon>Cryptosporangium</taxon>
    </lineage>
</organism>
<feature type="transmembrane region" description="Helical" evidence="2">
    <location>
        <begin position="106"/>
        <end position="127"/>
    </location>
</feature>
<sequence>MAADDPGTGSNPERELGRRTFNDPPSAGLGITPVPTDDDPPRPGPPPPPDPLDPSSGRPPPPAPPTAAPAPPPPPKPFRPILEPSRHVAQYLFDSERYCGEWRRHWIHVSQWLLALAGGTLLLGYVVGAMGSVPYVVGAAAVLWIVLLLLAGFKIGDWFFDKFVLTDKRVMLIEGIVTRRVAMMPLARVTDMAYQQSPLGRVLNYGTFVLESAGQDQALREIAPLPYPNELYLLFCQVMYDPEEMLAVGEEGD</sequence>
<feature type="region of interest" description="Disordered" evidence="1">
    <location>
        <begin position="1"/>
        <end position="80"/>
    </location>
</feature>